<accession>A0AAE9YBK9</accession>
<dbReference type="GO" id="GO:0003677">
    <property type="term" value="F:DNA binding"/>
    <property type="evidence" value="ECO:0007669"/>
    <property type="project" value="InterPro"/>
</dbReference>
<comment type="similarity">
    <text evidence="1">Belongs to the CsoR family.</text>
</comment>
<dbReference type="RefSeq" id="WP_272737541.1">
    <property type="nucleotide sequence ID" value="NZ_CP116942.1"/>
</dbReference>
<gene>
    <name evidence="3" type="ORF">PO878_04710</name>
</gene>
<dbReference type="KEGG" id="ima:PO878_04710"/>
<dbReference type="InterPro" id="IPR003735">
    <property type="entry name" value="Metal_Tscrpt_repr"/>
</dbReference>
<sequence length="94" mass="10307">MAERGYTATKDQLQTRLARIEGQVRGVSRMVEEDRYCIDVLTQISAIRVALDKVALGLLDDHARHCLIGGEGGPTDPDNQVQELMGAVGRMIGR</sequence>
<dbReference type="EMBL" id="CP116942">
    <property type="protein sequence ID" value="WCO68024.1"/>
    <property type="molecule type" value="Genomic_DNA"/>
</dbReference>
<dbReference type="GO" id="GO:0045892">
    <property type="term" value="P:negative regulation of DNA-templated transcription"/>
    <property type="evidence" value="ECO:0007669"/>
    <property type="project" value="UniProtKB-ARBA"/>
</dbReference>
<organism evidence="3 4">
    <name type="scientific">Iamia majanohamensis</name>
    <dbReference type="NCBI Taxonomy" id="467976"/>
    <lineage>
        <taxon>Bacteria</taxon>
        <taxon>Bacillati</taxon>
        <taxon>Actinomycetota</taxon>
        <taxon>Acidimicrobiia</taxon>
        <taxon>Acidimicrobiales</taxon>
        <taxon>Iamiaceae</taxon>
        <taxon>Iamia</taxon>
    </lineage>
</organism>
<dbReference type="Proteomes" id="UP001216390">
    <property type="component" value="Chromosome"/>
</dbReference>
<evidence type="ECO:0000256" key="1">
    <source>
        <dbReference type="ARBA" id="ARBA00005428"/>
    </source>
</evidence>
<evidence type="ECO:0000313" key="4">
    <source>
        <dbReference type="Proteomes" id="UP001216390"/>
    </source>
</evidence>
<dbReference type="GO" id="GO:0046872">
    <property type="term" value="F:metal ion binding"/>
    <property type="evidence" value="ECO:0007669"/>
    <property type="project" value="InterPro"/>
</dbReference>
<keyword evidence="2" id="KW-0186">Copper</keyword>
<dbReference type="CDD" id="cd10148">
    <property type="entry name" value="CsoR-like_DUF156"/>
    <property type="match status" value="1"/>
</dbReference>
<dbReference type="AlphaFoldDB" id="A0AAE9YBK9"/>
<name>A0AAE9YBK9_9ACTN</name>
<dbReference type="PANTHER" id="PTHR33677">
    <property type="entry name" value="TRANSCRIPTIONAL REPRESSOR FRMR-RELATED"/>
    <property type="match status" value="1"/>
</dbReference>
<evidence type="ECO:0000256" key="2">
    <source>
        <dbReference type="ARBA" id="ARBA00023008"/>
    </source>
</evidence>
<proteinExistence type="inferred from homology"/>
<protein>
    <submittedName>
        <fullName evidence="3">Metal-sensitive transcriptional regulator</fullName>
    </submittedName>
</protein>
<reference evidence="3" key="1">
    <citation type="submission" date="2023-01" db="EMBL/GenBank/DDBJ databases">
        <title>The diversity of Class Acidimicrobiia in South China Sea sediment environments and the proposal of Iamia marina sp. nov., a novel species of the genus Iamia.</title>
        <authorList>
            <person name="He Y."/>
            <person name="Tian X."/>
        </authorList>
    </citation>
    <scope>NUCLEOTIDE SEQUENCE</scope>
    <source>
        <strain evidence="3">DSM 19957</strain>
    </source>
</reference>
<dbReference type="Gene3D" id="1.20.58.1000">
    <property type="entry name" value="Metal-sensitive repressor, helix protomer"/>
    <property type="match status" value="1"/>
</dbReference>
<evidence type="ECO:0000313" key="3">
    <source>
        <dbReference type="EMBL" id="WCO68024.1"/>
    </source>
</evidence>
<dbReference type="InterPro" id="IPR038390">
    <property type="entry name" value="Metal_Tscrpt_repr_sf"/>
</dbReference>
<dbReference type="Pfam" id="PF02583">
    <property type="entry name" value="Trns_repr_metal"/>
    <property type="match status" value="1"/>
</dbReference>
<keyword evidence="4" id="KW-1185">Reference proteome</keyword>
<dbReference type="PANTHER" id="PTHR33677:SF3">
    <property type="entry name" value="COPPER-SENSING TRANSCRIPTIONAL REPRESSOR RICR"/>
    <property type="match status" value="1"/>
</dbReference>